<dbReference type="EMBL" id="CM032185">
    <property type="protein sequence ID" value="KAG7092467.1"/>
    <property type="molecule type" value="Genomic_DNA"/>
</dbReference>
<name>A0A9P7RZT0_9AGAR</name>
<reference evidence="3" key="1">
    <citation type="journal article" date="2021" name="Genome Biol. Evol.">
        <title>The assembled and annotated genome of the fairy-ring fungus Marasmius oreades.</title>
        <authorList>
            <person name="Hiltunen M."/>
            <person name="Ament-Velasquez S.L."/>
            <person name="Johannesson H."/>
        </authorList>
    </citation>
    <scope>NUCLEOTIDE SEQUENCE</scope>
    <source>
        <strain evidence="3">03SP1</strain>
    </source>
</reference>
<accession>A0A9P7RZT0</accession>
<feature type="compositionally biased region" description="Low complexity" evidence="2">
    <location>
        <begin position="78"/>
        <end position="87"/>
    </location>
</feature>
<protein>
    <submittedName>
        <fullName evidence="3">Uncharacterized protein</fullName>
    </submittedName>
</protein>
<feature type="coiled-coil region" evidence="1">
    <location>
        <begin position="489"/>
        <end position="516"/>
    </location>
</feature>
<evidence type="ECO:0000256" key="1">
    <source>
        <dbReference type="SAM" id="Coils"/>
    </source>
</evidence>
<dbReference type="Proteomes" id="UP001049176">
    <property type="component" value="Chromosome 5"/>
</dbReference>
<evidence type="ECO:0000313" key="4">
    <source>
        <dbReference type="Proteomes" id="UP001049176"/>
    </source>
</evidence>
<gene>
    <name evidence="3" type="ORF">E1B28_008819</name>
</gene>
<evidence type="ECO:0000256" key="2">
    <source>
        <dbReference type="SAM" id="MobiDB-lite"/>
    </source>
</evidence>
<evidence type="ECO:0000313" key="3">
    <source>
        <dbReference type="EMBL" id="KAG7092467.1"/>
    </source>
</evidence>
<sequence length="599" mass="67615">MTHRSPAKPGPSTSRPRDSGYGPNIRHRTPSPGRSAPRGRSPSRSSDPGRDRSRGVPMSNDRPEPPRRSSPHARKLSEFSSLSSASSTFKRPSTSPATAIERRNSDFSSLSDTNTGVGRSSDASMTSTIRRTSVESSFKVPPAPSQHASQPTPPTQPPEKITIPFKVTPSASKTPTAPQVSQLPPTLPSLITTGMTKVCEPKAELSREQKQKLWNQRVASLASYHKHKTEYRSLAERIRAVEMIFDSSKIRLPEKKRRDLEKLKKRFEDEKVMMDKSMSQLVEADSWPVGGGPKSEAEELKLKKEAEEVHILTDRARQLDISLKKMYSLVTDEGKEKVDEDEDVQMITDHQEGLSSRPLKRRRKLSTIGDHTEPDRPSMEDLEELENHLGRLDESVLGLEHQHYSKQSEIFDELVNLLDPSNQEYRGLLSPEASEMQANVDKMDVEIREVADETAKVLTASHNTDMEITRLNQELVKVQQDFIVMTQRMQEFEKQRENDHREIEALETALQMYKEHPPSPPASPFQPEHVLPMIEEPVTQAVRSAVQERGDALRAELEKTLEDRNEVLYQTVWDKLVITGRTVEVVMSRLQDPNRTGAA</sequence>
<keyword evidence="4" id="KW-1185">Reference proteome</keyword>
<comment type="caution">
    <text evidence="3">The sequence shown here is derived from an EMBL/GenBank/DDBJ whole genome shotgun (WGS) entry which is preliminary data.</text>
</comment>
<dbReference type="RefSeq" id="XP_043008937.1">
    <property type="nucleotide sequence ID" value="XM_043153653.1"/>
</dbReference>
<feature type="region of interest" description="Disordered" evidence="2">
    <location>
        <begin position="1"/>
        <end position="188"/>
    </location>
</feature>
<dbReference type="GeneID" id="66077895"/>
<dbReference type="OrthoDB" id="2749714at2759"/>
<feature type="compositionally biased region" description="Polar residues" evidence="2">
    <location>
        <begin position="169"/>
        <end position="188"/>
    </location>
</feature>
<feature type="compositionally biased region" description="Low complexity" evidence="2">
    <location>
        <begin position="30"/>
        <end position="46"/>
    </location>
</feature>
<feature type="compositionally biased region" description="Polar residues" evidence="2">
    <location>
        <begin position="106"/>
        <end position="136"/>
    </location>
</feature>
<dbReference type="AlphaFoldDB" id="A0A9P7RZT0"/>
<feature type="compositionally biased region" description="Polar residues" evidence="2">
    <location>
        <begin position="88"/>
        <end position="97"/>
    </location>
</feature>
<dbReference type="KEGG" id="more:E1B28_008819"/>
<proteinExistence type="predicted"/>
<keyword evidence="1" id="KW-0175">Coiled coil</keyword>
<organism evidence="3 4">
    <name type="scientific">Marasmius oreades</name>
    <name type="common">fairy-ring Marasmius</name>
    <dbReference type="NCBI Taxonomy" id="181124"/>
    <lineage>
        <taxon>Eukaryota</taxon>
        <taxon>Fungi</taxon>
        <taxon>Dikarya</taxon>
        <taxon>Basidiomycota</taxon>
        <taxon>Agaricomycotina</taxon>
        <taxon>Agaricomycetes</taxon>
        <taxon>Agaricomycetidae</taxon>
        <taxon>Agaricales</taxon>
        <taxon>Marasmiineae</taxon>
        <taxon>Marasmiaceae</taxon>
        <taxon>Marasmius</taxon>
    </lineage>
</organism>